<keyword evidence="3" id="KW-1185">Reference proteome</keyword>
<sequence length="222" mass="24800">MSLHYGYLQGTFGMPYGGYCVRPPRLGDIMLSAENEHLRMFCVLGRFSQVTEWLEDNNLMVSNQCTVHDTFTHDLIVEVYSRASFLERLFMGQDGIDVQLVIRIARTWDRRKDENSQFNPMLKAIVPSGITLPEIRDVLRRVVPGVVLDTTNNKDLLNVVLSRITTRCSAMGPNPDDHLERGGRLSLTPPSPGRGGLLPAYDVSAEPPPEYSCDPGPHQTSG</sequence>
<name>A0A9W8M4Y7_9FUNG</name>
<feature type="region of interest" description="Disordered" evidence="1">
    <location>
        <begin position="170"/>
        <end position="222"/>
    </location>
</feature>
<organism evidence="2 3">
    <name type="scientific">Coemansia aciculifera</name>
    <dbReference type="NCBI Taxonomy" id="417176"/>
    <lineage>
        <taxon>Eukaryota</taxon>
        <taxon>Fungi</taxon>
        <taxon>Fungi incertae sedis</taxon>
        <taxon>Zoopagomycota</taxon>
        <taxon>Kickxellomycotina</taxon>
        <taxon>Kickxellomycetes</taxon>
        <taxon>Kickxellales</taxon>
        <taxon>Kickxellaceae</taxon>
        <taxon>Coemansia</taxon>
    </lineage>
</organism>
<gene>
    <name evidence="2" type="ORF">GGH94_001468</name>
</gene>
<proteinExistence type="predicted"/>
<evidence type="ECO:0000313" key="3">
    <source>
        <dbReference type="Proteomes" id="UP001140074"/>
    </source>
</evidence>
<dbReference type="EMBL" id="JANBUY010000035">
    <property type="protein sequence ID" value="KAJ2866576.1"/>
    <property type="molecule type" value="Genomic_DNA"/>
</dbReference>
<evidence type="ECO:0000256" key="1">
    <source>
        <dbReference type="SAM" id="MobiDB-lite"/>
    </source>
</evidence>
<accession>A0A9W8M4Y7</accession>
<dbReference type="AlphaFoldDB" id="A0A9W8M4Y7"/>
<protein>
    <submittedName>
        <fullName evidence="2">Uncharacterized protein</fullName>
    </submittedName>
</protein>
<dbReference type="Proteomes" id="UP001140074">
    <property type="component" value="Unassembled WGS sequence"/>
</dbReference>
<comment type="caution">
    <text evidence="2">The sequence shown here is derived from an EMBL/GenBank/DDBJ whole genome shotgun (WGS) entry which is preliminary data.</text>
</comment>
<evidence type="ECO:0000313" key="2">
    <source>
        <dbReference type="EMBL" id="KAJ2866576.1"/>
    </source>
</evidence>
<reference evidence="2" key="1">
    <citation type="submission" date="2022-07" db="EMBL/GenBank/DDBJ databases">
        <title>Phylogenomic reconstructions and comparative analyses of Kickxellomycotina fungi.</title>
        <authorList>
            <person name="Reynolds N.K."/>
            <person name="Stajich J.E."/>
            <person name="Barry K."/>
            <person name="Grigoriev I.V."/>
            <person name="Crous P."/>
            <person name="Smith M.E."/>
        </authorList>
    </citation>
    <scope>NUCLEOTIDE SEQUENCE</scope>
    <source>
        <strain evidence="2">RSA 476</strain>
    </source>
</reference>